<feature type="transmembrane region" description="Helical" evidence="9">
    <location>
        <begin position="237"/>
        <end position="260"/>
    </location>
</feature>
<reference evidence="12" key="1">
    <citation type="submission" date="2016-10" db="EMBL/GenBank/DDBJ databases">
        <authorList>
            <person name="Varghese N."/>
            <person name="Submissions S."/>
        </authorList>
    </citation>
    <scope>NUCLEOTIDE SEQUENCE [LARGE SCALE GENOMIC DNA]</scope>
    <source>
        <strain evidence="12">DSM 27981</strain>
    </source>
</reference>
<keyword evidence="2" id="KW-1003">Cell membrane</keyword>
<feature type="transmembrane region" description="Helical" evidence="9">
    <location>
        <begin position="93"/>
        <end position="115"/>
    </location>
</feature>
<evidence type="ECO:0000256" key="2">
    <source>
        <dbReference type="ARBA" id="ARBA00022475"/>
    </source>
</evidence>
<evidence type="ECO:0000256" key="1">
    <source>
        <dbReference type="ARBA" id="ARBA00004236"/>
    </source>
</evidence>
<proteinExistence type="predicted"/>
<name>A0A1I2H6L8_9BURK</name>
<sequence length="334" mass="36235">MNLPAIIQSPIDVVRALFGSMFGVDVAYYPRKADGGANLSPEDMLKGIQDSFGGFAFSPDELIKSADPKLLLDRAKDSLDEARKQTEYQDAKAGRLLTIVAFLTAAIATVFGKFIDFYPLHSGQASVRDAAPWVMITYGLFGLYLLLVAAGALVTFHAMSTRFVWPGGKDQADKPEVGSVLFFKQVIRTRPESWGELFAGDRGELLRTYYKNYVTEAYLISAKVADKLRYLDPGQRLLLWSIRILLGLFCSLIMTFVIVAPPPKANAETVGSGVAATSPPQALPDSCASISTATLQLPEKQIAESQTVTKSPQRTKTGAGSTSNPTPKNSVEKN</sequence>
<evidence type="ECO:0000256" key="9">
    <source>
        <dbReference type="SAM" id="Phobius"/>
    </source>
</evidence>
<feature type="transmembrane region" description="Helical" evidence="9">
    <location>
        <begin position="135"/>
        <end position="156"/>
    </location>
</feature>
<evidence type="ECO:0000256" key="6">
    <source>
        <dbReference type="ARBA" id="ARBA00023118"/>
    </source>
</evidence>
<evidence type="ECO:0000313" key="12">
    <source>
        <dbReference type="Proteomes" id="UP000199119"/>
    </source>
</evidence>
<feature type="domain" description="Pycsar effector protein" evidence="10">
    <location>
        <begin position="75"/>
        <end position="251"/>
    </location>
</feature>
<evidence type="ECO:0000256" key="5">
    <source>
        <dbReference type="ARBA" id="ARBA00022989"/>
    </source>
</evidence>
<dbReference type="Pfam" id="PF18967">
    <property type="entry name" value="PycTM"/>
    <property type="match status" value="1"/>
</dbReference>
<gene>
    <name evidence="11" type="ORF">SAMN04489711_11950</name>
</gene>
<keyword evidence="5 9" id="KW-1133">Transmembrane helix</keyword>
<comment type="subcellular location">
    <subcellularLocation>
        <location evidence="1">Cell membrane</location>
    </subcellularLocation>
</comment>
<evidence type="ECO:0000259" key="10">
    <source>
        <dbReference type="Pfam" id="PF18967"/>
    </source>
</evidence>
<evidence type="ECO:0000256" key="7">
    <source>
        <dbReference type="ARBA" id="ARBA00023136"/>
    </source>
</evidence>
<keyword evidence="4" id="KW-0547">Nucleotide-binding</keyword>
<feature type="region of interest" description="Disordered" evidence="8">
    <location>
        <begin position="299"/>
        <end position="334"/>
    </location>
</feature>
<dbReference type="Proteomes" id="UP000199119">
    <property type="component" value="Unassembled WGS sequence"/>
</dbReference>
<evidence type="ECO:0000313" key="11">
    <source>
        <dbReference type="EMBL" id="SFF24627.1"/>
    </source>
</evidence>
<accession>A0A1I2H6L8</accession>
<dbReference type="AlphaFoldDB" id="A0A1I2H6L8"/>
<feature type="compositionally biased region" description="Polar residues" evidence="8">
    <location>
        <begin position="303"/>
        <end position="334"/>
    </location>
</feature>
<dbReference type="InterPro" id="IPR043760">
    <property type="entry name" value="PycTM_dom"/>
</dbReference>
<evidence type="ECO:0000256" key="4">
    <source>
        <dbReference type="ARBA" id="ARBA00022741"/>
    </source>
</evidence>
<organism evidence="11 12">
    <name type="scientific">Paracidovorax wautersii</name>
    <dbReference type="NCBI Taxonomy" id="1177982"/>
    <lineage>
        <taxon>Bacteria</taxon>
        <taxon>Pseudomonadati</taxon>
        <taxon>Pseudomonadota</taxon>
        <taxon>Betaproteobacteria</taxon>
        <taxon>Burkholderiales</taxon>
        <taxon>Comamonadaceae</taxon>
        <taxon>Paracidovorax</taxon>
    </lineage>
</organism>
<keyword evidence="12" id="KW-1185">Reference proteome</keyword>
<keyword evidence="6" id="KW-0051">Antiviral defense</keyword>
<keyword evidence="3 9" id="KW-0812">Transmembrane</keyword>
<dbReference type="RefSeq" id="WP_175518572.1">
    <property type="nucleotide sequence ID" value="NZ_FONX01000019.1"/>
</dbReference>
<protein>
    <recommendedName>
        <fullName evidence="10">Pycsar effector protein domain-containing protein</fullName>
    </recommendedName>
</protein>
<evidence type="ECO:0000256" key="3">
    <source>
        <dbReference type="ARBA" id="ARBA00022692"/>
    </source>
</evidence>
<evidence type="ECO:0000256" key="8">
    <source>
        <dbReference type="SAM" id="MobiDB-lite"/>
    </source>
</evidence>
<keyword evidence="7 9" id="KW-0472">Membrane</keyword>
<dbReference type="EMBL" id="FONX01000019">
    <property type="protein sequence ID" value="SFF24627.1"/>
    <property type="molecule type" value="Genomic_DNA"/>
</dbReference>